<protein>
    <submittedName>
        <fullName evidence="2">Uncharacterized protein</fullName>
    </submittedName>
</protein>
<dbReference type="AlphaFoldDB" id="A0A6J4QEH4"/>
<feature type="non-terminal residue" evidence="2">
    <location>
        <position position="1"/>
    </location>
</feature>
<proteinExistence type="predicted"/>
<evidence type="ECO:0000313" key="2">
    <source>
        <dbReference type="EMBL" id="CAA9441636.1"/>
    </source>
</evidence>
<gene>
    <name evidence="2" type="ORF">AVDCRST_MAG02-115</name>
</gene>
<accession>A0A6J4QEH4</accession>
<organism evidence="2">
    <name type="scientific">uncultured Rubrobacteraceae bacterium</name>
    <dbReference type="NCBI Taxonomy" id="349277"/>
    <lineage>
        <taxon>Bacteria</taxon>
        <taxon>Bacillati</taxon>
        <taxon>Actinomycetota</taxon>
        <taxon>Rubrobacteria</taxon>
        <taxon>Rubrobacterales</taxon>
        <taxon>Rubrobacteraceae</taxon>
        <taxon>environmental samples</taxon>
    </lineage>
</organism>
<feature type="region of interest" description="Disordered" evidence="1">
    <location>
        <begin position="28"/>
        <end position="68"/>
    </location>
</feature>
<reference evidence="2" key="1">
    <citation type="submission" date="2020-02" db="EMBL/GenBank/DDBJ databases">
        <authorList>
            <person name="Meier V. D."/>
        </authorList>
    </citation>
    <scope>NUCLEOTIDE SEQUENCE</scope>
    <source>
        <strain evidence="2">AVDCRST_MAG02</strain>
    </source>
</reference>
<feature type="non-terminal residue" evidence="2">
    <location>
        <position position="68"/>
    </location>
</feature>
<evidence type="ECO:0000256" key="1">
    <source>
        <dbReference type="SAM" id="MobiDB-lite"/>
    </source>
</evidence>
<dbReference type="EMBL" id="CADCVH010000001">
    <property type="protein sequence ID" value="CAA9441636.1"/>
    <property type="molecule type" value="Genomic_DNA"/>
</dbReference>
<name>A0A6J4QEH4_9ACTN</name>
<feature type="compositionally biased region" description="Basic and acidic residues" evidence="1">
    <location>
        <begin position="28"/>
        <end position="39"/>
    </location>
</feature>
<sequence>DRTARAVQGQELRPHRRALPLCGQRGVFEDLRPGRRPEARGVLQRHLQEQSPGDPASQGDAYGPWPKL</sequence>